<evidence type="ECO:0000256" key="3">
    <source>
        <dbReference type="ARBA" id="ARBA00006904"/>
    </source>
</evidence>
<evidence type="ECO:0000256" key="11">
    <source>
        <dbReference type="RuleBase" id="RU004504"/>
    </source>
</evidence>
<keyword evidence="15" id="KW-1185">Reference proteome</keyword>
<dbReference type="InterPro" id="IPR000192">
    <property type="entry name" value="Aminotrans_V_dom"/>
</dbReference>
<keyword evidence="8 12" id="KW-0718">Serine biosynthesis</keyword>
<keyword evidence="6 12" id="KW-0808">Transferase</keyword>
<evidence type="ECO:0000259" key="13">
    <source>
        <dbReference type="Pfam" id="PF00266"/>
    </source>
</evidence>
<dbReference type="PANTHER" id="PTHR43247">
    <property type="entry name" value="PHOSPHOSERINE AMINOTRANSFERASE"/>
    <property type="match status" value="1"/>
</dbReference>
<gene>
    <name evidence="14" type="ORF">C1645_753197</name>
</gene>
<evidence type="ECO:0000256" key="2">
    <source>
        <dbReference type="ARBA" id="ARBA00005099"/>
    </source>
</evidence>
<dbReference type="NCBIfam" id="TIGR01364">
    <property type="entry name" value="serC_1"/>
    <property type="match status" value="1"/>
</dbReference>
<comment type="catalytic activity">
    <reaction evidence="10 12">
        <text>O-phospho-L-serine + 2-oxoglutarate = 3-phosphooxypyruvate + L-glutamate</text>
        <dbReference type="Rhea" id="RHEA:14329"/>
        <dbReference type="ChEBI" id="CHEBI:16810"/>
        <dbReference type="ChEBI" id="CHEBI:18110"/>
        <dbReference type="ChEBI" id="CHEBI:29985"/>
        <dbReference type="ChEBI" id="CHEBI:57524"/>
        <dbReference type="EC" id="2.6.1.52"/>
    </reaction>
</comment>
<dbReference type="STRING" id="658196.A0A397TKT3"/>
<dbReference type="UniPathway" id="UPA00135">
    <property type="reaction ID" value="UER00197"/>
</dbReference>
<evidence type="ECO:0000313" key="15">
    <source>
        <dbReference type="Proteomes" id="UP000265703"/>
    </source>
</evidence>
<dbReference type="AlphaFoldDB" id="A0A397TKT3"/>
<evidence type="ECO:0000256" key="7">
    <source>
        <dbReference type="ARBA" id="ARBA00022898"/>
    </source>
</evidence>
<comment type="similarity">
    <text evidence="3">Belongs to the class-V pyridoxal-phosphate-dependent aminotransferase family. SerC subfamily.</text>
</comment>
<dbReference type="Pfam" id="PF00266">
    <property type="entry name" value="Aminotran_5"/>
    <property type="match status" value="1"/>
</dbReference>
<evidence type="ECO:0000256" key="12">
    <source>
        <dbReference type="RuleBase" id="RU004505"/>
    </source>
</evidence>
<evidence type="ECO:0000256" key="5">
    <source>
        <dbReference type="ARBA" id="ARBA00022605"/>
    </source>
</evidence>
<evidence type="ECO:0000256" key="9">
    <source>
        <dbReference type="ARBA" id="ARBA00047630"/>
    </source>
</evidence>
<dbReference type="PROSITE" id="PS00595">
    <property type="entry name" value="AA_TRANSFER_CLASS_5"/>
    <property type="match status" value="1"/>
</dbReference>
<dbReference type="Gene3D" id="3.40.640.10">
    <property type="entry name" value="Type I PLP-dependent aspartate aminotransferase-like (Major domain)"/>
    <property type="match status" value="1"/>
</dbReference>
<evidence type="ECO:0000256" key="8">
    <source>
        <dbReference type="ARBA" id="ARBA00023299"/>
    </source>
</evidence>
<proteinExistence type="inferred from homology"/>
<dbReference type="FunFam" id="3.90.1150.10:FF:000006">
    <property type="entry name" value="Phosphoserine aminotransferase"/>
    <property type="match status" value="1"/>
</dbReference>
<organism evidence="14 15">
    <name type="scientific">Glomus cerebriforme</name>
    <dbReference type="NCBI Taxonomy" id="658196"/>
    <lineage>
        <taxon>Eukaryota</taxon>
        <taxon>Fungi</taxon>
        <taxon>Fungi incertae sedis</taxon>
        <taxon>Mucoromycota</taxon>
        <taxon>Glomeromycotina</taxon>
        <taxon>Glomeromycetes</taxon>
        <taxon>Glomerales</taxon>
        <taxon>Glomeraceae</taxon>
        <taxon>Glomus</taxon>
    </lineage>
</organism>
<dbReference type="GO" id="GO:0004648">
    <property type="term" value="F:O-phospho-L-serine:2-oxoglutarate aminotransferase activity"/>
    <property type="evidence" value="ECO:0007669"/>
    <property type="project" value="UniProtKB-EC"/>
</dbReference>
<dbReference type="EC" id="2.6.1.52" evidence="12"/>
<reference evidence="14 15" key="1">
    <citation type="submission" date="2018-06" db="EMBL/GenBank/DDBJ databases">
        <title>Comparative genomics reveals the genomic features of Rhizophagus irregularis, R. cerebriforme, R. diaphanum and Gigaspora rosea, and their symbiotic lifestyle signature.</title>
        <authorList>
            <person name="Morin E."/>
            <person name="San Clemente H."/>
            <person name="Chen E.C.H."/>
            <person name="De La Providencia I."/>
            <person name="Hainaut M."/>
            <person name="Kuo A."/>
            <person name="Kohler A."/>
            <person name="Murat C."/>
            <person name="Tang N."/>
            <person name="Roy S."/>
            <person name="Loubradou J."/>
            <person name="Henrissat B."/>
            <person name="Grigoriev I.V."/>
            <person name="Corradi N."/>
            <person name="Roux C."/>
            <person name="Martin F.M."/>
        </authorList>
    </citation>
    <scope>NUCLEOTIDE SEQUENCE [LARGE SCALE GENOMIC DNA]</scope>
    <source>
        <strain evidence="14 15">DAOM 227022</strain>
    </source>
</reference>
<evidence type="ECO:0000313" key="14">
    <source>
        <dbReference type="EMBL" id="RIA97087.1"/>
    </source>
</evidence>
<dbReference type="SUPFAM" id="SSF53383">
    <property type="entry name" value="PLP-dependent transferases"/>
    <property type="match status" value="1"/>
</dbReference>
<dbReference type="GO" id="GO:0030170">
    <property type="term" value="F:pyridoxal phosphate binding"/>
    <property type="evidence" value="ECO:0007669"/>
    <property type="project" value="TreeGrafter"/>
</dbReference>
<protein>
    <recommendedName>
        <fullName evidence="12">Phosphoserine aminotransferase</fullName>
        <ecNumber evidence="12">2.6.1.52</ecNumber>
    </recommendedName>
</protein>
<keyword evidence="7" id="KW-0663">Pyridoxal phosphate</keyword>
<comment type="pathway">
    <text evidence="2 12">Amino-acid biosynthesis; L-serine biosynthesis; L-serine from 3-phospho-D-glycerate: step 2/3.</text>
</comment>
<keyword evidence="5 12" id="KW-0028">Amino-acid biosynthesis</keyword>
<dbReference type="PANTHER" id="PTHR43247:SF1">
    <property type="entry name" value="PHOSPHOSERINE AMINOTRANSFERASE"/>
    <property type="match status" value="1"/>
</dbReference>
<dbReference type="GO" id="GO:0006564">
    <property type="term" value="P:L-serine biosynthetic process"/>
    <property type="evidence" value="ECO:0007669"/>
    <property type="project" value="UniProtKB-KW"/>
</dbReference>
<dbReference type="GO" id="GO:0005737">
    <property type="term" value="C:cytoplasm"/>
    <property type="evidence" value="ECO:0007669"/>
    <property type="project" value="TreeGrafter"/>
</dbReference>
<feature type="domain" description="Aminotransferase class V" evidence="13">
    <location>
        <begin position="8"/>
        <end position="377"/>
    </location>
</feature>
<comment type="caution">
    <text evidence="14">The sequence shown here is derived from an EMBL/GenBank/DDBJ whole genome shotgun (WGS) entry which is preliminary data.</text>
</comment>
<comment type="cofactor">
    <cofactor evidence="1 11">
        <name>pyridoxal 5'-phosphate</name>
        <dbReference type="ChEBI" id="CHEBI:597326"/>
    </cofactor>
</comment>
<dbReference type="OrthoDB" id="1703350at2759"/>
<sequence length="391" mass="43993">MSSTRPRVYNFGAGPAALPLDVLEKAQREFLNYENTGMSVMEISHRSKTFEILLNNTKQDLKTLLQVPDNYKILFMQGGGCTQFSAIVYNLLEVKKQQLPEGEEFNPPLDYFITGSWSAKAADEAKRLYNNVNVVIDVKKSNGNFGSIPPKEEWKLSGSKAAFVYYCDNETINGVEFPFIPDIDPSVPLVCDMSSNILSRKFDVSKFGVIYAGAQKNIGPAGVTIVIVRDDLLVKPKSINDQDKGVPVTPTMLNYKIFADNNSLYNTPPMFSIYISGLVFEWLLNQIGGVGAMEEINKQKCTKVYDLIDKSKIYRSLVDKPVRSRMNAPFRIVPEKLEKEFLAGAEELKMVQLKGHRSVGGIRISMYNSVTLEAIDFLINYMIEFEKKHTN</sequence>
<dbReference type="InterPro" id="IPR015424">
    <property type="entry name" value="PyrdxlP-dep_Trfase"/>
</dbReference>
<accession>A0A397TKT3</accession>
<dbReference type="EMBL" id="QKYT01000034">
    <property type="protein sequence ID" value="RIA97087.1"/>
    <property type="molecule type" value="Genomic_DNA"/>
</dbReference>
<dbReference type="InterPro" id="IPR015422">
    <property type="entry name" value="PyrdxlP-dep_Trfase_small"/>
</dbReference>
<dbReference type="HAMAP" id="MF_00160">
    <property type="entry name" value="SerC_aminotrans_5"/>
    <property type="match status" value="1"/>
</dbReference>
<dbReference type="InterPro" id="IPR015421">
    <property type="entry name" value="PyrdxlP-dep_Trfase_major"/>
</dbReference>
<dbReference type="InterPro" id="IPR020578">
    <property type="entry name" value="Aminotrans_V_PyrdxlP_BS"/>
</dbReference>
<evidence type="ECO:0000256" key="1">
    <source>
        <dbReference type="ARBA" id="ARBA00001933"/>
    </source>
</evidence>
<dbReference type="Gene3D" id="3.90.1150.10">
    <property type="entry name" value="Aspartate Aminotransferase, domain 1"/>
    <property type="match status" value="1"/>
</dbReference>
<keyword evidence="4 12" id="KW-0032">Aminotransferase</keyword>
<dbReference type="NCBIfam" id="NF003764">
    <property type="entry name" value="PRK05355.1"/>
    <property type="match status" value="1"/>
</dbReference>
<comment type="catalytic activity">
    <reaction evidence="9">
        <text>4-(phosphooxy)-L-threonine + 2-oxoglutarate = (R)-3-hydroxy-2-oxo-4-phosphooxybutanoate + L-glutamate</text>
        <dbReference type="Rhea" id="RHEA:16573"/>
        <dbReference type="ChEBI" id="CHEBI:16810"/>
        <dbReference type="ChEBI" id="CHEBI:29985"/>
        <dbReference type="ChEBI" id="CHEBI:58452"/>
        <dbReference type="ChEBI" id="CHEBI:58538"/>
        <dbReference type="EC" id="2.6.1.52"/>
    </reaction>
</comment>
<evidence type="ECO:0000256" key="6">
    <source>
        <dbReference type="ARBA" id="ARBA00022679"/>
    </source>
</evidence>
<dbReference type="FunFam" id="3.40.640.10:FF:000010">
    <property type="entry name" value="Phosphoserine aminotransferase"/>
    <property type="match status" value="1"/>
</dbReference>
<name>A0A397TKT3_9GLOM</name>
<evidence type="ECO:0000256" key="10">
    <source>
        <dbReference type="ARBA" id="ARBA00049007"/>
    </source>
</evidence>
<dbReference type="Proteomes" id="UP000265703">
    <property type="component" value="Unassembled WGS sequence"/>
</dbReference>
<evidence type="ECO:0000256" key="4">
    <source>
        <dbReference type="ARBA" id="ARBA00022576"/>
    </source>
</evidence>
<dbReference type="InterPro" id="IPR022278">
    <property type="entry name" value="Pser_aminoTfrase"/>
</dbReference>
<dbReference type="PIRSF" id="PIRSF000525">
    <property type="entry name" value="SerC"/>
    <property type="match status" value="1"/>
</dbReference>